<dbReference type="PANTHER" id="PTHR11945:SF727">
    <property type="entry name" value="AGAMOUS-LIKE MADS-BOX PROTEIN AGL29"/>
    <property type="match status" value="1"/>
</dbReference>
<name>A0A9Q1MF57_9SOLA</name>
<evidence type="ECO:0000256" key="5">
    <source>
        <dbReference type="ARBA" id="ARBA00023242"/>
    </source>
</evidence>
<evidence type="ECO:0000256" key="1">
    <source>
        <dbReference type="ARBA" id="ARBA00004123"/>
    </source>
</evidence>
<keyword evidence="8" id="KW-1185">Reference proteome</keyword>
<accession>A0A9Q1MF57</accession>
<dbReference type="InterPro" id="IPR002100">
    <property type="entry name" value="TF_MADSbox"/>
</dbReference>
<dbReference type="InterPro" id="IPR036879">
    <property type="entry name" value="TF_MADSbox_sf"/>
</dbReference>
<dbReference type="PROSITE" id="PS50066">
    <property type="entry name" value="MADS_BOX_2"/>
    <property type="match status" value="1"/>
</dbReference>
<organism evidence="7 8">
    <name type="scientific">Anisodus acutangulus</name>
    <dbReference type="NCBI Taxonomy" id="402998"/>
    <lineage>
        <taxon>Eukaryota</taxon>
        <taxon>Viridiplantae</taxon>
        <taxon>Streptophyta</taxon>
        <taxon>Embryophyta</taxon>
        <taxon>Tracheophyta</taxon>
        <taxon>Spermatophyta</taxon>
        <taxon>Magnoliopsida</taxon>
        <taxon>eudicotyledons</taxon>
        <taxon>Gunneridae</taxon>
        <taxon>Pentapetalae</taxon>
        <taxon>asterids</taxon>
        <taxon>lamiids</taxon>
        <taxon>Solanales</taxon>
        <taxon>Solanaceae</taxon>
        <taxon>Solanoideae</taxon>
        <taxon>Hyoscyameae</taxon>
        <taxon>Anisodus</taxon>
    </lineage>
</organism>
<dbReference type="OrthoDB" id="1286682at2759"/>
<evidence type="ECO:0000313" key="8">
    <source>
        <dbReference type="Proteomes" id="UP001152561"/>
    </source>
</evidence>
<dbReference type="Pfam" id="PF00319">
    <property type="entry name" value="SRF-TF"/>
    <property type="match status" value="1"/>
</dbReference>
<dbReference type="GO" id="GO:0005634">
    <property type="term" value="C:nucleus"/>
    <property type="evidence" value="ECO:0007669"/>
    <property type="project" value="UniProtKB-SubCell"/>
</dbReference>
<comment type="subcellular location">
    <subcellularLocation>
        <location evidence="1">Nucleus</location>
    </subcellularLocation>
</comment>
<comment type="caution">
    <text evidence="7">The sequence shown here is derived from an EMBL/GenBank/DDBJ whole genome shotgun (WGS) entry which is preliminary data.</text>
</comment>
<dbReference type="GO" id="GO:0046983">
    <property type="term" value="F:protein dimerization activity"/>
    <property type="evidence" value="ECO:0007669"/>
    <property type="project" value="InterPro"/>
</dbReference>
<protein>
    <recommendedName>
        <fullName evidence="6">MADS-box domain-containing protein</fullName>
    </recommendedName>
</protein>
<dbReference type="SMART" id="SM00432">
    <property type="entry name" value="MADS"/>
    <property type="match status" value="1"/>
</dbReference>
<dbReference type="Gene3D" id="3.40.1810.10">
    <property type="entry name" value="Transcription factor, MADS-box"/>
    <property type="match status" value="1"/>
</dbReference>
<evidence type="ECO:0000256" key="4">
    <source>
        <dbReference type="ARBA" id="ARBA00023163"/>
    </source>
</evidence>
<dbReference type="EMBL" id="JAJAGQ010000008">
    <property type="protein sequence ID" value="KAJ8556299.1"/>
    <property type="molecule type" value="Genomic_DNA"/>
</dbReference>
<dbReference type="AlphaFoldDB" id="A0A9Q1MF57"/>
<keyword evidence="2" id="KW-0805">Transcription regulation</keyword>
<dbReference type="Proteomes" id="UP001152561">
    <property type="component" value="Unassembled WGS sequence"/>
</dbReference>
<evidence type="ECO:0000259" key="6">
    <source>
        <dbReference type="PROSITE" id="PS50066"/>
    </source>
</evidence>
<gene>
    <name evidence="7" type="ORF">K7X08_023057</name>
</gene>
<dbReference type="PRINTS" id="PR00404">
    <property type="entry name" value="MADSDOMAIN"/>
</dbReference>
<sequence>MARNYIFPSALVVHMERKSSQTRKNDEIEFIKDKRAEGITISKMQKALCKKANELSILCGIEIAIIIFSIGGQPFLYGNPDVESVVNRFLEAKQPTASPFYMKKKRKVEENEDKGKSIEGNLKLTDLERFEKLNQEIGKLEDHLVEEIALLQNVIGSEDPKFVPDMNLTSSSTLPTNWLSL</sequence>
<evidence type="ECO:0000313" key="7">
    <source>
        <dbReference type="EMBL" id="KAJ8556299.1"/>
    </source>
</evidence>
<dbReference type="GO" id="GO:0000981">
    <property type="term" value="F:DNA-binding transcription factor activity, RNA polymerase II-specific"/>
    <property type="evidence" value="ECO:0007669"/>
    <property type="project" value="TreeGrafter"/>
</dbReference>
<evidence type="ECO:0000256" key="2">
    <source>
        <dbReference type="ARBA" id="ARBA00023015"/>
    </source>
</evidence>
<reference evidence="8" key="1">
    <citation type="journal article" date="2023" name="Proc. Natl. Acad. Sci. U.S.A.">
        <title>Genomic and structural basis for evolution of tropane alkaloid biosynthesis.</title>
        <authorList>
            <person name="Wanga Y.-J."/>
            <person name="Taina T."/>
            <person name="Yua J.-Y."/>
            <person name="Lia J."/>
            <person name="Xua B."/>
            <person name="Chenc J."/>
            <person name="D'Auriad J.C."/>
            <person name="Huanga J.-P."/>
            <person name="Huanga S.-X."/>
        </authorList>
    </citation>
    <scope>NUCLEOTIDE SEQUENCE [LARGE SCALE GENOMIC DNA]</scope>
    <source>
        <strain evidence="8">cv. KIB-2019</strain>
    </source>
</reference>
<proteinExistence type="predicted"/>
<evidence type="ECO:0000256" key="3">
    <source>
        <dbReference type="ARBA" id="ARBA00023125"/>
    </source>
</evidence>
<keyword evidence="3" id="KW-0238">DNA-binding</keyword>
<dbReference type="SUPFAM" id="SSF55455">
    <property type="entry name" value="SRF-like"/>
    <property type="match status" value="1"/>
</dbReference>
<feature type="domain" description="MADS-box" evidence="6">
    <location>
        <begin position="21"/>
        <end position="81"/>
    </location>
</feature>
<dbReference type="GO" id="GO:0000978">
    <property type="term" value="F:RNA polymerase II cis-regulatory region sequence-specific DNA binding"/>
    <property type="evidence" value="ECO:0007669"/>
    <property type="project" value="TreeGrafter"/>
</dbReference>
<dbReference type="PANTHER" id="PTHR11945">
    <property type="entry name" value="MADS BOX PROTEIN"/>
    <property type="match status" value="1"/>
</dbReference>
<keyword evidence="5" id="KW-0539">Nucleus</keyword>
<keyword evidence="4" id="KW-0804">Transcription</keyword>